<protein>
    <submittedName>
        <fullName evidence="1">Uncharacterized protein</fullName>
    </submittedName>
</protein>
<name>A0A363CX83_9BACT</name>
<evidence type="ECO:0000313" key="1">
    <source>
        <dbReference type="EMBL" id="PUE63679.1"/>
    </source>
</evidence>
<evidence type="ECO:0000313" key="2">
    <source>
        <dbReference type="Proteomes" id="UP000251135"/>
    </source>
</evidence>
<proteinExistence type="predicted"/>
<sequence>MEFHLKEKGFDDKTNVLIKSLEINLKYLIENIKKVVDVSFSNKNNKNFLEKNNVDMLKIDKLFIELEQLLNELDSNALIKANELHNELEKLEYLTHLDNFMNVVSDFDFDKASEYLKLLKNEVQKNKR</sequence>
<keyword evidence="2" id="KW-1185">Reference proteome</keyword>
<dbReference type="Proteomes" id="UP000251135">
    <property type="component" value="Unassembled WGS sequence"/>
</dbReference>
<accession>A0A363CX83</accession>
<dbReference type="EMBL" id="MUXE01000015">
    <property type="protein sequence ID" value="PUE63679.1"/>
    <property type="molecule type" value="Genomic_DNA"/>
</dbReference>
<dbReference type="AlphaFoldDB" id="A0A363CX83"/>
<reference evidence="1 2" key="1">
    <citation type="submission" date="2017-02" db="EMBL/GenBank/DDBJ databases">
        <title>Arcobacter caeni sp. nov, a new Arcobacter species isolated from reclaimed water.</title>
        <authorList>
            <person name="Figueras M.J."/>
            <person name="Perez-Cataluna A."/>
            <person name="Salas-Masso N."/>
        </authorList>
    </citation>
    <scope>NUCLEOTIDE SEQUENCE [LARGE SCALE GENOMIC DNA]</scope>
    <source>
        <strain evidence="1 2">RW17-10</strain>
    </source>
</reference>
<gene>
    <name evidence="1" type="ORF">B0174_09665</name>
</gene>
<comment type="caution">
    <text evidence="1">The sequence shown here is derived from an EMBL/GenBank/DDBJ whole genome shotgun (WGS) entry which is preliminary data.</text>
</comment>
<organism evidence="1 2">
    <name type="scientific">Arcobacter caeni</name>
    <dbReference type="NCBI Taxonomy" id="1912877"/>
    <lineage>
        <taxon>Bacteria</taxon>
        <taxon>Pseudomonadati</taxon>
        <taxon>Campylobacterota</taxon>
        <taxon>Epsilonproteobacteria</taxon>
        <taxon>Campylobacterales</taxon>
        <taxon>Arcobacteraceae</taxon>
        <taxon>Arcobacter</taxon>
    </lineage>
</organism>